<gene>
    <name evidence="1" type="ORF">D5086_006132</name>
</gene>
<keyword evidence="2" id="KW-1185">Reference proteome</keyword>
<evidence type="ECO:0000313" key="2">
    <source>
        <dbReference type="Proteomes" id="UP000309997"/>
    </source>
</evidence>
<name>A0ACC4CJJ7_POPAL</name>
<accession>A0ACC4CJJ7</accession>
<dbReference type="EMBL" id="RCHU02000003">
    <property type="protein sequence ID" value="KAL3598214.1"/>
    <property type="molecule type" value="Genomic_DNA"/>
</dbReference>
<sequence>MLLTNTSSFCNVICSINGTTTSPGLDVSLLVQNHALLQSPPTAARHGYHFITAAQATQQMNYRVPEEEKNGGNDTSNMEGERKADMLKLNMWQIQQALHQQLVGFICKDIAMSSNRNASATSSTRMLLLSHPVM</sequence>
<evidence type="ECO:0000313" key="1">
    <source>
        <dbReference type="EMBL" id="KAL3598214.1"/>
    </source>
</evidence>
<organism evidence="1 2">
    <name type="scientific">Populus alba</name>
    <name type="common">White poplar</name>
    <dbReference type="NCBI Taxonomy" id="43335"/>
    <lineage>
        <taxon>Eukaryota</taxon>
        <taxon>Viridiplantae</taxon>
        <taxon>Streptophyta</taxon>
        <taxon>Embryophyta</taxon>
        <taxon>Tracheophyta</taxon>
        <taxon>Spermatophyta</taxon>
        <taxon>Magnoliopsida</taxon>
        <taxon>eudicotyledons</taxon>
        <taxon>Gunneridae</taxon>
        <taxon>Pentapetalae</taxon>
        <taxon>rosids</taxon>
        <taxon>fabids</taxon>
        <taxon>Malpighiales</taxon>
        <taxon>Salicaceae</taxon>
        <taxon>Saliceae</taxon>
        <taxon>Populus</taxon>
    </lineage>
</organism>
<reference evidence="1 2" key="1">
    <citation type="journal article" date="2024" name="Plant Biotechnol. J.">
        <title>Genome and CRISPR/Cas9 system of a widespread forest tree (Populus alba) in the world.</title>
        <authorList>
            <person name="Liu Y.J."/>
            <person name="Jiang P.F."/>
            <person name="Han X.M."/>
            <person name="Li X.Y."/>
            <person name="Wang H.M."/>
            <person name="Wang Y.J."/>
            <person name="Wang X.X."/>
            <person name="Zeng Q.Y."/>
        </authorList>
    </citation>
    <scope>NUCLEOTIDE SEQUENCE [LARGE SCALE GENOMIC DNA]</scope>
    <source>
        <strain evidence="2">cv. PAL-ZL1</strain>
    </source>
</reference>
<proteinExistence type="predicted"/>
<dbReference type="Proteomes" id="UP000309997">
    <property type="component" value="Unassembled WGS sequence"/>
</dbReference>
<protein>
    <submittedName>
        <fullName evidence="1">Uncharacterized protein</fullName>
    </submittedName>
</protein>
<comment type="caution">
    <text evidence="1">The sequence shown here is derived from an EMBL/GenBank/DDBJ whole genome shotgun (WGS) entry which is preliminary data.</text>
</comment>